<dbReference type="RefSeq" id="WP_272425728.1">
    <property type="nucleotide sequence ID" value="NZ_JAGTJJ010000020.1"/>
</dbReference>
<proteinExistence type="predicted"/>
<evidence type="ECO:0000313" key="3">
    <source>
        <dbReference type="EMBL" id="MDC3984414.1"/>
    </source>
</evidence>
<evidence type="ECO:0008006" key="5">
    <source>
        <dbReference type="Google" id="ProtNLM"/>
    </source>
</evidence>
<feature type="region of interest" description="Disordered" evidence="1">
    <location>
        <begin position="27"/>
        <end position="82"/>
    </location>
</feature>
<name>A0A9X3X519_9BACT</name>
<comment type="caution">
    <text evidence="3">The sequence shown here is derived from an EMBL/GenBank/DDBJ whole genome shotgun (WGS) entry which is preliminary data.</text>
</comment>
<feature type="signal peptide" evidence="2">
    <location>
        <begin position="1"/>
        <end position="20"/>
    </location>
</feature>
<feature type="chain" id="PRO_5040887543" description="Dickkopf N-terminal cysteine-rich domain-containing protein" evidence="2">
    <location>
        <begin position="21"/>
        <end position="241"/>
    </location>
</feature>
<reference evidence="3 4" key="1">
    <citation type="submission" date="2021-04" db="EMBL/GenBank/DDBJ databases">
        <title>Genome analysis of Polyangium sp.</title>
        <authorList>
            <person name="Li Y."/>
            <person name="Wang J."/>
        </authorList>
    </citation>
    <scope>NUCLEOTIDE SEQUENCE [LARGE SCALE GENOMIC DNA]</scope>
    <source>
        <strain evidence="3 4">SDU14</strain>
    </source>
</reference>
<dbReference type="PROSITE" id="PS51257">
    <property type="entry name" value="PROKAR_LIPOPROTEIN"/>
    <property type="match status" value="1"/>
</dbReference>
<dbReference type="Proteomes" id="UP001151081">
    <property type="component" value="Unassembled WGS sequence"/>
</dbReference>
<dbReference type="EMBL" id="JAGTJJ010000020">
    <property type="protein sequence ID" value="MDC3984414.1"/>
    <property type="molecule type" value="Genomic_DNA"/>
</dbReference>
<evidence type="ECO:0000256" key="2">
    <source>
        <dbReference type="SAM" id="SignalP"/>
    </source>
</evidence>
<gene>
    <name evidence="3" type="ORF">KEG57_28165</name>
</gene>
<feature type="compositionally biased region" description="Low complexity" evidence="1">
    <location>
        <begin position="42"/>
        <end position="58"/>
    </location>
</feature>
<keyword evidence="4" id="KW-1185">Reference proteome</keyword>
<organism evidence="3 4">
    <name type="scientific">Polyangium jinanense</name>
    <dbReference type="NCBI Taxonomy" id="2829994"/>
    <lineage>
        <taxon>Bacteria</taxon>
        <taxon>Pseudomonadati</taxon>
        <taxon>Myxococcota</taxon>
        <taxon>Polyangia</taxon>
        <taxon>Polyangiales</taxon>
        <taxon>Polyangiaceae</taxon>
        <taxon>Polyangium</taxon>
    </lineage>
</organism>
<sequence>MTWRRALVPLHVLVTLSAGAFGCASGAPAPQPSGAPAPQPSGGPVASASAEEPVVSASVEEEDWARADTPVPPEKGCPAAPPTEKGACGSAARLCTYASSLGCGDVYDCHLGKWVASRLPCTDAHRDGACAPEPKRDHPPKTPIEKSPICLYSGPTACSYHVDAPPQPCSGVPREAPPLKFVWRCEKLTSGGCGAGFAEGERCAPEGASCGTTCCGTSAVCSGGKWHVTEHGCPPQAPGGR</sequence>
<keyword evidence="2" id="KW-0732">Signal</keyword>
<accession>A0A9X3X519</accession>
<protein>
    <recommendedName>
        <fullName evidence="5">Dickkopf N-terminal cysteine-rich domain-containing protein</fullName>
    </recommendedName>
</protein>
<dbReference type="AlphaFoldDB" id="A0A9X3X519"/>
<feature type="compositionally biased region" description="Pro residues" evidence="1">
    <location>
        <begin position="70"/>
        <end position="81"/>
    </location>
</feature>
<evidence type="ECO:0000256" key="1">
    <source>
        <dbReference type="SAM" id="MobiDB-lite"/>
    </source>
</evidence>
<feature type="compositionally biased region" description="Pro residues" evidence="1">
    <location>
        <begin position="29"/>
        <end position="41"/>
    </location>
</feature>
<evidence type="ECO:0000313" key="4">
    <source>
        <dbReference type="Proteomes" id="UP001151081"/>
    </source>
</evidence>